<protein>
    <submittedName>
        <fullName evidence="3">Uncharacterized protein</fullName>
    </submittedName>
</protein>
<comment type="caution">
    <text evidence="3">The sequence shown here is derived from an EMBL/GenBank/DDBJ whole genome shotgun (WGS) entry which is preliminary data.</text>
</comment>
<keyword evidence="2" id="KW-0732">Signal</keyword>
<accession>A0A9P5P9W5</accession>
<organism evidence="3 4">
    <name type="scientific">Rhodocollybia butyracea</name>
    <dbReference type="NCBI Taxonomy" id="206335"/>
    <lineage>
        <taxon>Eukaryota</taxon>
        <taxon>Fungi</taxon>
        <taxon>Dikarya</taxon>
        <taxon>Basidiomycota</taxon>
        <taxon>Agaricomycotina</taxon>
        <taxon>Agaricomycetes</taxon>
        <taxon>Agaricomycetidae</taxon>
        <taxon>Agaricales</taxon>
        <taxon>Marasmiineae</taxon>
        <taxon>Omphalotaceae</taxon>
        <taxon>Rhodocollybia</taxon>
    </lineage>
</organism>
<feature type="region of interest" description="Disordered" evidence="1">
    <location>
        <begin position="35"/>
        <end position="93"/>
    </location>
</feature>
<gene>
    <name evidence="3" type="ORF">BDP27DRAFT_328015</name>
</gene>
<dbReference type="EMBL" id="JADNRY010000197">
    <property type="protein sequence ID" value="KAF9061589.1"/>
    <property type="molecule type" value="Genomic_DNA"/>
</dbReference>
<feature type="chain" id="PRO_5040111731" evidence="2">
    <location>
        <begin position="21"/>
        <end position="279"/>
    </location>
</feature>
<name>A0A9P5P9W5_9AGAR</name>
<evidence type="ECO:0000313" key="3">
    <source>
        <dbReference type="EMBL" id="KAF9061589.1"/>
    </source>
</evidence>
<sequence>MRSTTLLLLLFTLLASSILAVFPMPVLELAPRQSDTLQSHPGVPPGPSWRKPVRKTPKPPQTLAGRTSVSNDIGRPSKKLKTNSNGNGSATPDLKISRSNQVLFTRWIFAEGFNVNLEGGLTPEYRGRILLDTSLGGDLRKWIYFTLVRYKDCTVVNPCFGWLARGHLYEMTDQGLWPVEMSDTFGSYKVYVGIIPGRPAFNKFRGEKIIGRPKHQQTDRWTNWEYPMAIAMGKEWDTIKDEFNGQFKADFLALHDLYYQLTRHHAITPTVPSSVGQGA</sequence>
<evidence type="ECO:0000256" key="1">
    <source>
        <dbReference type="SAM" id="MobiDB-lite"/>
    </source>
</evidence>
<keyword evidence="4" id="KW-1185">Reference proteome</keyword>
<evidence type="ECO:0000313" key="4">
    <source>
        <dbReference type="Proteomes" id="UP000772434"/>
    </source>
</evidence>
<reference evidence="3" key="1">
    <citation type="submission" date="2020-11" db="EMBL/GenBank/DDBJ databases">
        <authorList>
            <consortium name="DOE Joint Genome Institute"/>
            <person name="Ahrendt S."/>
            <person name="Riley R."/>
            <person name="Andreopoulos W."/>
            <person name="Labutti K."/>
            <person name="Pangilinan J."/>
            <person name="Ruiz-Duenas F.J."/>
            <person name="Barrasa J.M."/>
            <person name="Sanchez-Garcia M."/>
            <person name="Camarero S."/>
            <person name="Miyauchi S."/>
            <person name="Serrano A."/>
            <person name="Linde D."/>
            <person name="Babiker R."/>
            <person name="Drula E."/>
            <person name="Ayuso-Fernandez I."/>
            <person name="Pacheco R."/>
            <person name="Padilla G."/>
            <person name="Ferreira P."/>
            <person name="Barriuso J."/>
            <person name="Kellner H."/>
            <person name="Castanera R."/>
            <person name="Alfaro M."/>
            <person name="Ramirez L."/>
            <person name="Pisabarro A.G."/>
            <person name="Kuo A."/>
            <person name="Tritt A."/>
            <person name="Lipzen A."/>
            <person name="He G."/>
            <person name="Yan M."/>
            <person name="Ng V."/>
            <person name="Cullen D."/>
            <person name="Martin F."/>
            <person name="Rosso M.-N."/>
            <person name="Henrissat B."/>
            <person name="Hibbett D."/>
            <person name="Martinez A.T."/>
            <person name="Grigoriev I.V."/>
        </authorList>
    </citation>
    <scope>NUCLEOTIDE SEQUENCE</scope>
    <source>
        <strain evidence="3">AH 40177</strain>
    </source>
</reference>
<evidence type="ECO:0000256" key="2">
    <source>
        <dbReference type="SAM" id="SignalP"/>
    </source>
</evidence>
<proteinExistence type="predicted"/>
<dbReference type="AlphaFoldDB" id="A0A9P5P9W5"/>
<feature type="signal peptide" evidence="2">
    <location>
        <begin position="1"/>
        <end position="20"/>
    </location>
</feature>
<dbReference type="Proteomes" id="UP000772434">
    <property type="component" value="Unassembled WGS sequence"/>
</dbReference>